<accession>A0A2P2QG54</accession>
<evidence type="ECO:0000313" key="1">
    <source>
        <dbReference type="EMBL" id="MBX65857.1"/>
    </source>
</evidence>
<reference evidence="1" key="1">
    <citation type="submission" date="2018-02" db="EMBL/GenBank/DDBJ databases">
        <title>Rhizophora mucronata_Transcriptome.</title>
        <authorList>
            <person name="Meera S.P."/>
            <person name="Sreeshan A."/>
            <person name="Augustine A."/>
        </authorList>
    </citation>
    <scope>NUCLEOTIDE SEQUENCE</scope>
    <source>
        <tissue evidence="1">Leaf</tissue>
    </source>
</reference>
<name>A0A2P2QG54_RHIMU</name>
<protein>
    <submittedName>
        <fullName evidence="1">Uncharacterized protein</fullName>
    </submittedName>
</protein>
<proteinExistence type="predicted"/>
<dbReference type="EMBL" id="GGEC01085373">
    <property type="protein sequence ID" value="MBX65857.1"/>
    <property type="molecule type" value="Transcribed_RNA"/>
</dbReference>
<organism evidence="1">
    <name type="scientific">Rhizophora mucronata</name>
    <name type="common">Asiatic mangrove</name>
    <dbReference type="NCBI Taxonomy" id="61149"/>
    <lineage>
        <taxon>Eukaryota</taxon>
        <taxon>Viridiplantae</taxon>
        <taxon>Streptophyta</taxon>
        <taxon>Embryophyta</taxon>
        <taxon>Tracheophyta</taxon>
        <taxon>Spermatophyta</taxon>
        <taxon>Magnoliopsida</taxon>
        <taxon>eudicotyledons</taxon>
        <taxon>Gunneridae</taxon>
        <taxon>Pentapetalae</taxon>
        <taxon>rosids</taxon>
        <taxon>fabids</taxon>
        <taxon>Malpighiales</taxon>
        <taxon>Rhizophoraceae</taxon>
        <taxon>Rhizophora</taxon>
    </lineage>
</organism>
<sequence length="34" mass="3919">MTNKFIMGKIFRTKYTNCTSPRNAVNRTLPSLLT</sequence>
<dbReference type="AlphaFoldDB" id="A0A2P2QG54"/>